<dbReference type="EMBL" id="UZAU01000576">
    <property type="status" value="NOT_ANNOTATED_CDS"/>
    <property type="molecule type" value="Genomic_DNA"/>
</dbReference>
<dbReference type="Proteomes" id="UP000596661">
    <property type="component" value="Chromosome 6"/>
</dbReference>
<proteinExistence type="predicted"/>
<dbReference type="Gramene" id="novel_model_5040_5bd9a17a">
    <property type="protein sequence ID" value="cds.novel_model_5040_5bd9a17a"/>
    <property type="gene ID" value="novel_gene_2624_5bd9a17a"/>
</dbReference>
<reference evidence="1" key="1">
    <citation type="submission" date="2018-11" db="EMBL/GenBank/DDBJ databases">
        <authorList>
            <person name="Grassa J C."/>
        </authorList>
    </citation>
    <scope>NUCLEOTIDE SEQUENCE [LARGE SCALE GENOMIC DNA]</scope>
</reference>
<evidence type="ECO:0000313" key="1">
    <source>
        <dbReference type="EnsemblPlants" id="cds.novel_model_5040_5bd9a17a"/>
    </source>
</evidence>
<dbReference type="EnsemblPlants" id="novel_model_5040_5bd9a17a">
    <property type="protein sequence ID" value="cds.novel_model_5040_5bd9a17a"/>
    <property type="gene ID" value="novel_gene_2624_5bd9a17a"/>
</dbReference>
<protein>
    <submittedName>
        <fullName evidence="1">Uncharacterized protein</fullName>
    </submittedName>
</protein>
<keyword evidence="2" id="KW-1185">Reference proteome</keyword>
<reference evidence="1" key="2">
    <citation type="submission" date="2021-03" db="UniProtKB">
        <authorList>
            <consortium name="EnsemblPlants"/>
        </authorList>
    </citation>
    <scope>IDENTIFICATION</scope>
</reference>
<name>A0A803R4L8_CANSA</name>
<organism evidence="1 2">
    <name type="scientific">Cannabis sativa</name>
    <name type="common">Hemp</name>
    <name type="synonym">Marijuana</name>
    <dbReference type="NCBI Taxonomy" id="3483"/>
    <lineage>
        <taxon>Eukaryota</taxon>
        <taxon>Viridiplantae</taxon>
        <taxon>Streptophyta</taxon>
        <taxon>Embryophyta</taxon>
        <taxon>Tracheophyta</taxon>
        <taxon>Spermatophyta</taxon>
        <taxon>Magnoliopsida</taxon>
        <taxon>eudicotyledons</taxon>
        <taxon>Gunneridae</taxon>
        <taxon>Pentapetalae</taxon>
        <taxon>rosids</taxon>
        <taxon>fabids</taxon>
        <taxon>Rosales</taxon>
        <taxon>Cannabaceae</taxon>
        <taxon>Cannabis</taxon>
    </lineage>
</organism>
<sequence>MITPSGSFEILSSPIDESSDFFQAGCQNVENHDIVDCKNSKIIIIIIIIKKKKNPIPTQYKRNHSNNKLNFV</sequence>
<accession>A0A803R4L8</accession>
<dbReference type="AlphaFoldDB" id="A0A803R4L8"/>
<evidence type="ECO:0000313" key="2">
    <source>
        <dbReference type="Proteomes" id="UP000596661"/>
    </source>
</evidence>